<evidence type="ECO:0000313" key="3">
    <source>
        <dbReference type="EMBL" id="PWN36865.1"/>
    </source>
</evidence>
<evidence type="ECO:0000256" key="2">
    <source>
        <dbReference type="SAM" id="Phobius"/>
    </source>
</evidence>
<keyword evidence="2" id="KW-1133">Transmembrane helix</keyword>
<accession>A0A316VMS9</accession>
<feature type="region of interest" description="Disordered" evidence="1">
    <location>
        <begin position="56"/>
        <end position="84"/>
    </location>
</feature>
<reference evidence="3 4" key="1">
    <citation type="journal article" date="2018" name="Mol. Biol. Evol.">
        <title>Broad Genomic Sampling Reveals a Smut Pathogenic Ancestry of the Fungal Clade Ustilaginomycotina.</title>
        <authorList>
            <person name="Kijpornyongpan T."/>
            <person name="Mondo S.J."/>
            <person name="Barry K."/>
            <person name="Sandor L."/>
            <person name="Lee J."/>
            <person name="Lipzen A."/>
            <person name="Pangilinan J."/>
            <person name="LaButti K."/>
            <person name="Hainaut M."/>
            <person name="Henrissat B."/>
            <person name="Grigoriev I.V."/>
            <person name="Spatafora J.W."/>
            <person name="Aime M.C."/>
        </authorList>
    </citation>
    <scope>NUCLEOTIDE SEQUENCE [LARGE SCALE GENOMIC DNA]</scope>
    <source>
        <strain evidence="3 4">MCA 3882</strain>
    </source>
</reference>
<gene>
    <name evidence="3" type="ORF">FA14DRAFT_7492</name>
</gene>
<feature type="transmembrane region" description="Helical" evidence="2">
    <location>
        <begin position="26"/>
        <end position="49"/>
    </location>
</feature>
<dbReference type="InParanoid" id="A0A316VMS9"/>
<keyword evidence="4" id="KW-1185">Reference proteome</keyword>
<sequence>MIPPSLRSASSALRTITRPSIRTRRLFTSSFFLATFCGAIVTVSLTTILPCPARVGPGQYRSRENRRASEEASASAAATDSLRQGERIHLTKKGGWIEIDKGITGSAA</sequence>
<dbReference type="AlphaFoldDB" id="A0A316VMS9"/>
<dbReference type="Proteomes" id="UP000245771">
    <property type="component" value="Unassembled WGS sequence"/>
</dbReference>
<proteinExistence type="predicted"/>
<dbReference type="RefSeq" id="XP_025357167.1">
    <property type="nucleotide sequence ID" value="XM_025502820.1"/>
</dbReference>
<keyword evidence="2" id="KW-0472">Membrane</keyword>
<evidence type="ECO:0000256" key="1">
    <source>
        <dbReference type="SAM" id="MobiDB-lite"/>
    </source>
</evidence>
<dbReference type="GeneID" id="37024601"/>
<dbReference type="OrthoDB" id="5410040at2759"/>
<keyword evidence="2" id="KW-0812">Transmembrane</keyword>
<evidence type="ECO:0000313" key="4">
    <source>
        <dbReference type="Proteomes" id="UP000245771"/>
    </source>
</evidence>
<organism evidence="3 4">
    <name type="scientific">Meira miltonrushii</name>
    <dbReference type="NCBI Taxonomy" id="1280837"/>
    <lineage>
        <taxon>Eukaryota</taxon>
        <taxon>Fungi</taxon>
        <taxon>Dikarya</taxon>
        <taxon>Basidiomycota</taxon>
        <taxon>Ustilaginomycotina</taxon>
        <taxon>Exobasidiomycetes</taxon>
        <taxon>Exobasidiales</taxon>
        <taxon>Brachybasidiaceae</taxon>
        <taxon>Meira</taxon>
    </lineage>
</organism>
<feature type="compositionally biased region" description="Basic and acidic residues" evidence="1">
    <location>
        <begin position="61"/>
        <end position="70"/>
    </location>
</feature>
<name>A0A316VMS9_9BASI</name>
<protein>
    <submittedName>
        <fullName evidence="3">Uncharacterized protein</fullName>
    </submittedName>
</protein>
<dbReference type="EMBL" id="KZ819602">
    <property type="protein sequence ID" value="PWN36865.1"/>
    <property type="molecule type" value="Genomic_DNA"/>
</dbReference>